<keyword evidence="6" id="KW-0442">Lipid degradation</keyword>
<accession>A0A9D4WIQ0</accession>
<dbReference type="InterPro" id="IPR035669">
    <property type="entry name" value="SGNH_plant_lipase-like"/>
</dbReference>
<keyword evidence="5" id="KW-0378">Hydrolase</keyword>
<keyword evidence="9" id="KW-1185">Reference proteome</keyword>
<protein>
    <submittedName>
        <fullName evidence="8">Uncharacterized protein</fullName>
    </submittedName>
</protein>
<comment type="similarity">
    <text evidence="2">Belongs to the 'GDSL' lipolytic enzyme family.</text>
</comment>
<evidence type="ECO:0000256" key="4">
    <source>
        <dbReference type="ARBA" id="ARBA00022729"/>
    </source>
</evidence>
<keyword evidence="4" id="KW-0732">Signal</keyword>
<dbReference type="PANTHER" id="PTHR45650:SF5">
    <property type="entry name" value="GDSL-LIKE LIPASE_ACYLHYDROLASE"/>
    <property type="match status" value="1"/>
</dbReference>
<reference evidence="8 9" key="1">
    <citation type="journal article" date="2022" name="Nat. Genet.">
        <title>Improved pea reference genome and pan-genome highlight genomic features and evolutionary characteristics.</title>
        <authorList>
            <person name="Yang T."/>
            <person name="Liu R."/>
            <person name="Luo Y."/>
            <person name="Hu S."/>
            <person name="Wang D."/>
            <person name="Wang C."/>
            <person name="Pandey M.K."/>
            <person name="Ge S."/>
            <person name="Xu Q."/>
            <person name="Li N."/>
            <person name="Li G."/>
            <person name="Huang Y."/>
            <person name="Saxena R.K."/>
            <person name="Ji Y."/>
            <person name="Li M."/>
            <person name="Yan X."/>
            <person name="He Y."/>
            <person name="Liu Y."/>
            <person name="Wang X."/>
            <person name="Xiang C."/>
            <person name="Varshney R.K."/>
            <person name="Ding H."/>
            <person name="Gao S."/>
            <person name="Zong X."/>
        </authorList>
    </citation>
    <scope>NUCLEOTIDE SEQUENCE [LARGE SCALE GENOMIC DNA]</scope>
    <source>
        <strain evidence="8 9">cv. Zhongwan 6</strain>
    </source>
</reference>
<comment type="subcellular location">
    <subcellularLocation>
        <location evidence="1">Secreted</location>
    </subcellularLocation>
</comment>
<dbReference type="Pfam" id="PF00657">
    <property type="entry name" value="Lipase_GDSL"/>
    <property type="match status" value="1"/>
</dbReference>
<dbReference type="CDD" id="cd01837">
    <property type="entry name" value="SGNH_plant_lipase_like"/>
    <property type="match status" value="1"/>
</dbReference>
<feature type="non-terminal residue" evidence="8">
    <location>
        <position position="1"/>
    </location>
</feature>
<evidence type="ECO:0000256" key="5">
    <source>
        <dbReference type="ARBA" id="ARBA00022801"/>
    </source>
</evidence>
<dbReference type="InterPro" id="IPR036514">
    <property type="entry name" value="SGNH_hydro_sf"/>
</dbReference>
<keyword evidence="3" id="KW-0964">Secreted</keyword>
<dbReference type="Gramene" id="Psat05G0018100-T1">
    <property type="protein sequence ID" value="KAI5402462.1"/>
    <property type="gene ID" value="KIW84_050181"/>
</dbReference>
<evidence type="ECO:0000313" key="8">
    <source>
        <dbReference type="EMBL" id="KAI5402462.1"/>
    </source>
</evidence>
<evidence type="ECO:0000256" key="1">
    <source>
        <dbReference type="ARBA" id="ARBA00004613"/>
    </source>
</evidence>
<dbReference type="GO" id="GO:0016788">
    <property type="term" value="F:hydrolase activity, acting on ester bonds"/>
    <property type="evidence" value="ECO:0007669"/>
    <property type="project" value="InterPro"/>
</dbReference>
<sequence length="380" mass="43070">NTINFKWNPPNSIYMIQQMKKNKFIHTCWFQKMNTKYLKFCYVLITWLLPLAIANSYHLKQIPAIYVFGDSLVDSGNNNYLPIKSNAKFLPYGIDFGAKPTGRYSNGKTLVDYLAIHLGLPLVPPYLGLLKTQKNKITTGINFASAGSGILPETNNNTLTLDKQIKLLRKVIKNNLPNIFDEKEKLEKHLSESLFVVSTGVNDHFHNGFFGGSSKFASYLLKQFSIRLQKIYSLGGRRFFINNIAPAGCFPSIVARSRPRGECNEKMNKAISSYNKLLPNALGKLQAKLGGFTFIHSNLYGSLMDLKENGYKYGILETWKPCCPSNVYGDIRCHAYNVTCPNRNTYVFFDDHPSQISNQIYATHCFKEKTICKSSPSEFL</sequence>
<evidence type="ECO:0000256" key="2">
    <source>
        <dbReference type="ARBA" id="ARBA00008668"/>
    </source>
</evidence>
<dbReference type="EMBL" id="JAMSHJ010000005">
    <property type="protein sequence ID" value="KAI5402462.1"/>
    <property type="molecule type" value="Genomic_DNA"/>
</dbReference>
<evidence type="ECO:0000313" key="9">
    <source>
        <dbReference type="Proteomes" id="UP001058974"/>
    </source>
</evidence>
<proteinExistence type="inferred from homology"/>
<name>A0A9D4WIQ0_PEA</name>
<comment type="caution">
    <text evidence="8">The sequence shown here is derived from an EMBL/GenBank/DDBJ whole genome shotgun (WGS) entry which is preliminary data.</text>
</comment>
<evidence type="ECO:0000256" key="6">
    <source>
        <dbReference type="ARBA" id="ARBA00022963"/>
    </source>
</evidence>
<evidence type="ECO:0000256" key="3">
    <source>
        <dbReference type="ARBA" id="ARBA00022525"/>
    </source>
</evidence>
<gene>
    <name evidence="8" type="ORF">KIW84_050181</name>
</gene>
<dbReference type="GO" id="GO:0016042">
    <property type="term" value="P:lipid catabolic process"/>
    <property type="evidence" value="ECO:0007669"/>
    <property type="project" value="UniProtKB-KW"/>
</dbReference>
<dbReference type="Gene3D" id="3.40.50.1110">
    <property type="entry name" value="SGNH hydrolase"/>
    <property type="match status" value="1"/>
</dbReference>
<dbReference type="AlphaFoldDB" id="A0A9D4WIQ0"/>
<organism evidence="8 9">
    <name type="scientific">Pisum sativum</name>
    <name type="common">Garden pea</name>
    <name type="synonym">Lathyrus oleraceus</name>
    <dbReference type="NCBI Taxonomy" id="3888"/>
    <lineage>
        <taxon>Eukaryota</taxon>
        <taxon>Viridiplantae</taxon>
        <taxon>Streptophyta</taxon>
        <taxon>Embryophyta</taxon>
        <taxon>Tracheophyta</taxon>
        <taxon>Spermatophyta</taxon>
        <taxon>Magnoliopsida</taxon>
        <taxon>eudicotyledons</taxon>
        <taxon>Gunneridae</taxon>
        <taxon>Pentapetalae</taxon>
        <taxon>rosids</taxon>
        <taxon>fabids</taxon>
        <taxon>Fabales</taxon>
        <taxon>Fabaceae</taxon>
        <taxon>Papilionoideae</taxon>
        <taxon>50 kb inversion clade</taxon>
        <taxon>NPAAA clade</taxon>
        <taxon>Hologalegina</taxon>
        <taxon>IRL clade</taxon>
        <taxon>Fabeae</taxon>
        <taxon>Lathyrus</taxon>
    </lineage>
</organism>
<keyword evidence="7" id="KW-0443">Lipid metabolism</keyword>
<dbReference type="InterPro" id="IPR051238">
    <property type="entry name" value="GDSL_esterase/lipase"/>
</dbReference>
<dbReference type="PANTHER" id="PTHR45650">
    <property type="entry name" value="GDSL-LIKE LIPASE/ACYLHYDROLASE-RELATED"/>
    <property type="match status" value="1"/>
</dbReference>
<dbReference type="GO" id="GO:0005576">
    <property type="term" value="C:extracellular region"/>
    <property type="evidence" value="ECO:0007669"/>
    <property type="project" value="UniProtKB-SubCell"/>
</dbReference>
<evidence type="ECO:0000256" key="7">
    <source>
        <dbReference type="ARBA" id="ARBA00023098"/>
    </source>
</evidence>
<dbReference type="Proteomes" id="UP001058974">
    <property type="component" value="Chromosome 5"/>
</dbReference>
<dbReference type="InterPro" id="IPR001087">
    <property type="entry name" value="GDSL"/>
</dbReference>